<dbReference type="InterPro" id="IPR052710">
    <property type="entry name" value="CAAX_protease"/>
</dbReference>
<feature type="transmembrane region" description="Helical" evidence="2">
    <location>
        <begin position="172"/>
        <end position="189"/>
    </location>
</feature>
<keyword evidence="2" id="KW-1133">Transmembrane helix</keyword>
<feature type="transmembrane region" description="Helical" evidence="2">
    <location>
        <begin position="7"/>
        <end position="24"/>
    </location>
</feature>
<comment type="similarity">
    <text evidence="1">Belongs to the UPF0177 family.</text>
</comment>
<dbReference type="RefSeq" id="WP_044687434.1">
    <property type="nucleotide sequence ID" value="NZ_CEEW01000006.1"/>
</dbReference>
<dbReference type="EMBL" id="FIFW01000002">
    <property type="protein sequence ID" value="CYU22064.1"/>
    <property type="molecule type" value="Genomic_DNA"/>
</dbReference>
<gene>
    <name evidence="4" type="ORF">ERS132385_00306</name>
</gene>
<dbReference type="GO" id="GO:0080120">
    <property type="term" value="P:CAAX-box protein maturation"/>
    <property type="evidence" value="ECO:0007669"/>
    <property type="project" value="UniProtKB-ARBA"/>
</dbReference>
<evidence type="ECO:0000313" key="4">
    <source>
        <dbReference type="EMBL" id="CYU22064.1"/>
    </source>
</evidence>
<feature type="transmembrane region" description="Helical" evidence="2">
    <location>
        <begin position="117"/>
        <end position="137"/>
    </location>
</feature>
<dbReference type="InterPro" id="IPR003675">
    <property type="entry name" value="Rce1/LyrA-like_dom"/>
</dbReference>
<organism evidence="4 5">
    <name type="scientific">Streptococcus suis</name>
    <dbReference type="NCBI Taxonomy" id="1307"/>
    <lineage>
        <taxon>Bacteria</taxon>
        <taxon>Bacillati</taxon>
        <taxon>Bacillota</taxon>
        <taxon>Bacilli</taxon>
        <taxon>Lactobacillales</taxon>
        <taxon>Streptococcaceae</taxon>
        <taxon>Streptococcus</taxon>
    </lineage>
</organism>
<keyword evidence="2" id="KW-0812">Transmembrane</keyword>
<dbReference type="PANTHER" id="PTHR36435">
    <property type="entry name" value="SLR1288 PROTEIN"/>
    <property type="match status" value="1"/>
</dbReference>
<dbReference type="GO" id="GO:0004175">
    <property type="term" value="F:endopeptidase activity"/>
    <property type="evidence" value="ECO:0007669"/>
    <property type="project" value="UniProtKB-ARBA"/>
</dbReference>
<evidence type="ECO:0000256" key="1">
    <source>
        <dbReference type="ARBA" id="ARBA00009067"/>
    </source>
</evidence>
<feature type="transmembrane region" description="Helical" evidence="2">
    <location>
        <begin position="36"/>
        <end position="57"/>
    </location>
</feature>
<dbReference type="Pfam" id="PF02517">
    <property type="entry name" value="Rce1-like"/>
    <property type="match status" value="1"/>
</dbReference>
<evidence type="ECO:0000256" key="2">
    <source>
        <dbReference type="SAM" id="Phobius"/>
    </source>
</evidence>
<evidence type="ECO:0000313" key="5">
    <source>
        <dbReference type="Proteomes" id="UP000073434"/>
    </source>
</evidence>
<dbReference type="PANTHER" id="PTHR36435:SF1">
    <property type="entry name" value="CAAX AMINO TERMINAL PROTEASE FAMILY PROTEIN"/>
    <property type="match status" value="1"/>
</dbReference>
<sequence>MIHWIKSIVQVLLLTLVIQVPFIAEMSWGNIDEHLLGYILHVFCWILLTLFVFGLLETLRKNCRDNSLEAKGYSYGKLFGLVILGIIIKIVLLNVSLRLSGSTVDNSSMLELFQSKYGWMVLLSTNILSPIREEYLYRGIFQERIRSKPYPIISVLITAILFAFVHSYEISFSFWSALFPGFLFSWIYYKTNDLKYPIVAHILSNSIVTILNVISV</sequence>
<proteinExistence type="inferred from homology"/>
<reference evidence="4 5" key="1">
    <citation type="submission" date="2016-02" db="EMBL/GenBank/DDBJ databases">
        <authorList>
            <consortium name="Pathogen Informatics"/>
        </authorList>
    </citation>
    <scope>NUCLEOTIDE SEQUENCE [LARGE SCALE GENOMIC DNA]</scope>
    <source>
        <strain evidence="4 5">LSS23</strain>
    </source>
</reference>
<feature type="transmembrane region" description="Helical" evidence="2">
    <location>
        <begin position="149"/>
        <end position="166"/>
    </location>
</feature>
<keyword evidence="2" id="KW-0472">Membrane</keyword>
<dbReference type="AlphaFoldDB" id="A0A116K7J7"/>
<protein>
    <submittedName>
        <fullName evidence="4">RevS (RevS)</fullName>
    </submittedName>
</protein>
<dbReference type="Proteomes" id="UP000073434">
    <property type="component" value="Unassembled WGS sequence"/>
</dbReference>
<evidence type="ECO:0000259" key="3">
    <source>
        <dbReference type="Pfam" id="PF02517"/>
    </source>
</evidence>
<accession>A0A116K7J7</accession>
<feature type="transmembrane region" description="Helical" evidence="2">
    <location>
        <begin position="78"/>
        <end position="97"/>
    </location>
</feature>
<feature type="domain" description="CAAX prenyl protease 2/Lysostaphin resistance protein A-like" evidence="3">
    <location>
        <begin position="119"/>
        <end position="206"/>
    </location>
</feature>
<name>A0A116K7J7_STRSU</name>